<reference evidence="3" key="1">
    <citation type="journal article" date="2023" name="Nat. Commun.">
        <title>Diploid and tetraploid genomes of Acorus and the evolution of monocots.</title>
        <authorList>
            <person name="Ma L."/>
            <person name="Liu K.W."/>
            <person name="Li Z."/>
            <person name="Hsiao Y.Y."/>
            <person name="Qi Y."/>
            <person name="Fu T."/>
            <person name="Tang G.D."/>
            <person name="Zhang D."/>
            <person name="Sun W.H."/>
            <person name="Liu D.K."/>
            <person name="Li Y."/>
            <person name="Chen G.Z."/>
            <person name="Liu X.D."/>
            <person name="Liao X.Y."/>
            <person name="Jiang Y.T."/>
            <person name="Yu X."/>
            <person name="Hao Y."/>
            <person name="Huang J."/>
            <person name="Zhao X.W."/>
            <person name="Ke S."/>
            <person name="Chen Y.Y."/>
            <person name="Wu W.L."/>
            <person name="Hsu J.L."/>
            <person name="Lin Y.F."/>
            <person name="Huang M.D."/>
            <person name="Li C.Y."/>
            <person name="Huang L."/>
            <person name="Wang Z.W."/>
            <person name="Zhao X."/>
            <person name="Zhong W.Y."/>
            <person name="Peng D.H."/>
            <person name="Ahmad S."/>
            <person name="Lan S."/>
            <person name="Zhang J.S."/>
            <person name="Tsai W.C."/>
            <person name="Van de Peer Y."/>
            <person name="Liu Z.J."/>
        </authorList>
    </citation>
    <scope>NUCLEOTIDE SEQUENCE</scope>
    <source>
        <strain evidence="3">CP</strain>
    </source>
</reference>
<dbReference type="PANTHER" id="PTHR12093:SF10">
    <property type="entry name" value="MEMBRANE-ASSOCIATED PROTEIN HEM"/>
    <property type="match status" value="1"/>
</dbReference>
<dbReference type="GO" id="GO:0030866">
    <property type="term" value="P:cortical actin cytoskeleton organization"/>
    <property type="evidence" value="ECO:0007669"/>
    <property type="project" value="TreeGrafter"/>
</dbReference>
<dbReference type="Proteomes" id="UP001180020">
    <property type="component" value="Unassembled WGS sequence"/>
</dbReference>
<dbReference type="AlphaFoldDB" id="A0AAV9DRW3"/>
<dbReference type="GO" id="GO:0030031">
    <property type="term" value="P:cell projection assembly"/>
    <property type="evidence" value="ECO:0007669"/>
    <property type="project" value="TreeGrafter"/>
</dbReference>
<evidence type="ECO:0000256" key="1">
    <source>
        <dbReference type="ARBA" id="ARBA00037947"/>
    </source>
</evidence>
<dbReference type="GO" id="GO:0031209">
    <property type="term" value="C:SCAR complex"/>
    <property type="evidence" value="ECO:0007669"/>
    <property type="project" value="TreeGrafter"/>
</dbReference>
<dbReference type="PANTHER" id="PTHR12093">
    <property type="entry name" value="NCK-ASSOCIATED PROTEIN 1"/>
    <property type="match status" value="1"/>
</dbReference>
<reference evidence="3" key="2">
    <citation type="submission" date="2023-06" db="EMBL/GenBank/DDBJ databases">
        <authorList>
            <person name="Ma L."/>
            <person name="Liu K.-W."/>
            <person name="Li Z."/>
            <person name="Hsiao Y.-Y."/>
            <person name="Qi Y."/>
            <person name="Fu T."/>
            <person name="Tang G."/>
            <person name="Zhang D."/>
            <person name="Sun W.-H."/>
            <person name="Liu D.-K."/>
            <person name="Li Y."/>
            <person name="Chen G.-Z."/>
            <person name="Liu X.-D."/>
            <person name="Liao X.-Y."/>
            <person name="Jiang Y.-T."/>
            <person name="Yu X."/>
            <person name="Hao Y."/>
            <person name="Huang J."/>
            <person name="Zhao X.-W."/>
            <person name="Ke S."/>
            <person name="Chen Y.-Y."/>
            <person name="Wu W.-L."/>
            <person name="Hsu J.-L."/>
            <person name="Lin Y.-F."/>
            <person name="Huang M.-D."/>
            <person name="Li C.-Y."/>
            <person name="Huang L."/>
            <person name="Wang Z.-W."/>
            <person name="Zhao X."/>
            <person name="Zhong W.-Y."/>
            <person name="Peng D.-H."/>
            <person name="Ahmad S."/>
            <person name="Lan S."/>
            <person name="Zhang J.-S."/>
            <person name="Tsai W.-C."/>
            <person name="Van De Peer Y."/>
            <person name="Liu Z.-J."/>
        </authorList>
    </citation>
    <scope>NUCLEOTIDE SEQUENCE</scope>
    <source>
        <strain evidence="3">CP</strain>
        <tissue evidence="3">Leaves</tissue>
    </source>
</reference>
<organism evidence="3 4">
    <name type="scientific">Acorus calamus</name>
    <name type="common">Sweet flag</name>
    <dbReference type="NCBI Taxonomy" id="4465"/>
    <lineage>
        <taxon>Eukaryota</taxon>
        <taxon>Viridiplantae</taxon>
        <taxon>Streptophyta</taxon>
        <taxon>Embryophyta</taxon>
        <taxon>Tracheophyta</taxon>
        <taxon>Spermatophyta</taxon>
        <taxon>Magnoliopsida</taxon>
        <taxon>Liliopsida</taxon>
        <taxon>Acoraceae</taxon>
        <taxon>Acorus</taxon>
    </lineage>
</organism>
<evidence type="ECO:0000313" key="4">
    <source>
        <dbReference type="Proteomes" id="UP001180020"/>
    </source>
</evidence>
<comment type="caution">
    <text evidence="3">The sequence shown here is derived from an EMBL/GenBank/DDBJ whole genome shotgun (WGS) entry which is preliminary data.</text>
</comment>
<dbReference type="EMBL" id="JAUJYO010000011">
    <property type="protein sequence ID" value="KAK1303704.1"/>
    <property type="molecule type" value="Genomic_DNA"/>
</dbReference>
<dbReference type="GO" id="GO:0016477">
    <property type="term" value="P:cell migration"/>
    <property type="evidence" value="ECO:0007669"/>
    <property type="project" value="TreeGrafter"/>
</dbReference>
<comment type="similarity">
    <text evidence="1">Belongs to the HEM-1/HEM-2 family.</text>
</comment>
<feature type="region of interest" description="Disordered" evidence="2">
    <location>
        <begin position="1"/>
        <end position="22"/>
    </location>
</feature>
<feature type="compositionally biased region" description="Polar residues" evidence="2">
    <location>
        <begin position="7"/>
        <end position="18"/>
    </location>
</feature>
<protein>
    <submittedName>
        <fullName evidence="3">Protein NAP1</fullName>
    </submittedName>
</protein>
<sequence length="140" mass="16103">MEKSRLHFSSQDASPSLTKSKDWDALSRWSEYLKPDVSSTPTSKGWKHVSFEQSLTSGSFQKAVHIEWVIQLSQVAEGLMAKMYRLIQILDHPDLVSYTFTESFWKAGVFPNCPRICLLVSKKFPDHPNKLQLERVEFLA</sequence>
<dbReference type="GO" id="GO:0000902">
    <property type="term" value="P:cell morphogenesis"/>
    <property type="evidence" value="ECO:0007669"/>
    <property type="project" value="TreeGrafter"/>
</dbReference>
<dbReference type="InterPro" id="IPR019137">
    <property type="entry name" value="Nck-associated_protein-1"/>
</dbReference>
<evidence type="ECO:0000313" key="3">
    <source>
        <dbReference type="EMBL" id="KAK1303704.1"/>
    </source>
</evidence>
<proteinExistence type="inferred from homology"/>
<gene>
    <name evidence="3" type="primary">NAP1</name>
    <name evidence="3" type="ORF">QJS10_CPB11g01639</name>
</gene>
<name>A0AAV9DRW3_ACOCL</name>
<keyword evidence="4" id="KW-1185">Reference proteome</keyword>
<evidence type="ECO:0000256" key="2">
    <source>
        <dbReference type="SAM" id="MobiDB-lite"/>
    </source>
</evidence>
<accession>A0AAV9DRW3</accession>